<evidence type="ECO:0000256" key="1">
    <source>
        <dbReference type="SAM" id="MobiDB-lite"/>
    </source>
</evidence>
<feature type="compositionally biased region" description="Basic and acidic residues" evidence="1">
    <location>
        <begin position="25"/>
        <end position="36"/>
    </location>
</feature>
<feature type="compositionally biased region" description="Basic and acidic residues" evidence="1">
    <location>
        <begin position="72"/>
        <end position="81"/>
    </location>
</feature>
<keyword evidence="3" id="KW-1185">Reference proteome</keyword>
<feature type="region of interest" description="Disordered" evidence="1">
    <location>
        <begin position="1"/>
        <end position="99"/>
    </location>
</feature>
<accession>A0A195BH52</accession>
<dbReference type="EMBL" id="KQ976467">
    <property type="protein sequence ID" value="KYM84099.1"/>
    <property type="molecule type" value="Genomic_DNA"/>
</dbReference>
<sequence>MFKREEKHTTKKLTPRLDFAPKQPLTKDTRQFETCRRVSLSNERIRRKTAEDGTKRGQQQRGGEKEEDGEKEEERRDEEMKRRKRKVEKGTKETQKPGN</sequence>
<dbReference type="Proteomes" id="UP000078540">
    <property type="component" value="Unassembled WGS sequence"/>
</dbReference>
<protein>
    <submittedName>
        <fullName evidence="2">Uncharacterized protein</fullName>
    </submittedName>
</protein>
<organism evidence="2 3">
    <name type="scientific">Atta colombica</name>
    <dbReference type="NCBI Taxonomy" id="520822"/>
    <lineage>
        <taxon>Eukaryota</taxon>
        <taxon>Metazoa</taxon>
        <taxon>Ecdysozoa</taxon>
        <taxon>Arthropoda</taxon>
        <taxon>Hexapoda</taxon>
        <taxon>Insecta</taxon>
        <taxon>Pterygota</taxon>
        <taxon>Neoptera</taxon>
        <taxon>Endopterygota</taxon>
        <taxon>Hymenoptera</taxon>
        <taxon>Apocrita</taxon>
        <taxon>Aculeata</taxon>
        <taxon>Formicoidea</taxon>
        <taxon>Formicidae</taxon>
        <taxon>Myrmicinae</taxon>
        <taxon>Atta</taxon>
    </lineage>
</organism>
<evidence type="ECO:0000313" key="2">
    <source>
        <dbReference type="EMBL" id="KYM84099.1"/>
    </source>
</evidence>
<name>A0A195BH52_9HYME</name>
<evidence type="ECO:0000313" key="3">
    <source>
        <dbReference type="Proteomes" id="UP000078540"/>
    </source>
</evidence>
<feature type="compositionally biased region" description="Basic and acidic residues" evidence="1">
    <location>
        <begin position="88"/>
        <end position="99"/>
    </location>
</feature>
<proteinExistence type="predicted"/>
<gene>
    <name evidence="2" type="ORF">ALC53_05476</name>
</gene>
<reference evidence="2 3" key="1">
    <citation type="submission" date="2015-09" db="EMBL/GenBank/DDBJ databases">
        <title>Atta colombica WGS genome.</title>
        <authorList>
            <person name="Nygaard S."/>
            <person name="Hu H."/>
            <person name="Boomsma J."/>
            <person name="Zhang G."/>
        </authorList>
    </citation>
    <scope>NUCLEOTIDE SEQUENCE [LARGE SCALE GENOMIC DNA]</scope>
    <source>
        <strain evidence="2">Treedump-2</strain>
        <tissue evidence="2">Whole body</tissue>
    </source>
</reference>
<dbReference type="AlphaFoldDB" id="A0A195BH52"/>